<evidence type="ECO:0000313" key="4">
    <source>
        <dbReference type="EMBL" id="PTN07699.1"/>
    </source>
</evidence>
<proteinExistence type="predicted"/>
<dbReference type="Gene3D" id="3.40.630.30">
    <property type="match status" value="1"/>
</dbReference>
<dbReference type="Pfam" id="PF00583">
    <property type="entry name" value="Acetyltransf_1"/>
    <property type="match status" value="1"/>
</dbReference>
<dbReference type="InterPro" id="IPR016181">
    <property type="entry name" value="Acyl_CoA_acyltransferase"/>
</dbReference>
<dbReference type="Proteomes" id="UP000243525">
    <property type="component" value="Unassembled WGS sequence"/>
</dbReference>
<dbReference type="InterPro" id="IPR050680">
    <property type="entry name" value="YpeA/RimI_acetyltransf"/>
</dbReference>
<dbReference type="PANTHER" id="PTHR43420">
    <property type="entry name" value="ACETYLTRANSFERASE"/>
    <property type="match status" value="1"/>
</dbReference>
<keyword evidence="2" id="KW-0012">Acyltransferase</keyword>
<sequence length="158" mass="18181">MENSSLTFIEIDLYNNAHVEALIDLLDCYMRDPMGVSAPMPENMAPKIIEGLRNYSGYLGFLIKAGDRYAALANCNKNFSTWKARYLINIHDLVVHPDFRGQGVGLFLLDQIAAWAQKNDYCRLNLEVRNDNSSAQKLYRKAGFTDCNPPMYFWERSW</sequence>
<evidence type="ECO:0000313" key="5">
    <source>
        <dbReference type="Proteomes" id="UP000243525"/>
    </source>
</evidence>
<dbReference type="PANTHER" id="PTHR43420:SF47">
    <property type="entry name" value="N-ACETYLTRANSFERASE DOMAIN-CONTAINING PROTEIN"/>
    <property type="match status" value="1"/>
</dbReference>
<keyword evidence="5" id="KW-1185">Reference proteome</keyword>
<dbReference type="RefSeq" id="WP_107823062.1">
    <property type="nucleotide sequence ID" value="NZ_OY782574.1"/>
</dbReference>
<dbReference type="OrthoDB" id="9799601at2"/>
<organism evidence="4 5">
    <name type="scientific">Mangrovibacterium marinum</name>
    <dbReference type="NCBI Taxonomy" id="1639118"/>
    <lineage>
        <taxon>Bacteria</taxon>
        <taxon>Pseudomonadati</taxon>
        <taxon>Bacteroidota</taxon>
        <taxon>Bacteroidia</taxon>
        <taxon>Marinilabiliales</taxon>
        <taxon>Prolixibacteraceae</taxon>
        <taxon>Mangrovibacterium</taxon>
    </lineage>
</organism>
<evidence type="ECO:0000256" key="2">
    <source>
        <dbReference type="ARBA" id="ARBA00023315"/>
    </source>
</evidence>
<keyword evidence="1 4" id="KW-0808">Transferase</keyword>
<dbReference type="InterPro" id="IPR000182">
    <property type="entry name" value="GNAT_dom"/>
</dbReference>
<dbReference type="EMBL" id="QAAD01000014">
    <property type="protein sequence ID" value="PTN07699.1"/>
    <property type="molecule type" value="Genomic_DNA"/>
</dbReference>
<gene>
    <name evidence="4" type="ORF">C8N47_11442</name>
</gene>
<feature type="domain" description="N-acetyltransferase" evidence="3">
    <location>
        <begin position="9"/>
        <end position="158"/>
    </location>
</feature>
<evidence type="ECO:0000256" key="1">
    <source>
        <dbReference type="ARBA" id="ARBA00022679"/>
    </source>
</evidence>
<comment type="caution">
    <text evidence="4">The sequence shown here is derived from an EMBL/GenBank/DDBJ whole genome shotgun (WGS) entry which is preliminary data.</text>
</comment>
<evidence type="ECO:0000259" key="3">
    <source>
        <dbReference type="PROSITE" id="PS51186"/>
    </source>
</evidence>
<dbReference type="AlphaFoldDB" id="A0A2T5BZI4"/>
<protein>
    <submittedName>
        <fullName evidence="4">Acetyltransferase (GNAT) family protein</fullName>
    </submittedName>
</protein>
<dbReference type="PROSITE" id="PS51186">
    <property type="entry name" value="GNAT"/>
    <property type="match status" value="1"/>
</dbReference>
<dbReference type="SUPFAM" id="SSF55729">
    <property type="entry name" value="Acyl-CoA N-acyltransferases (Nat)"/>
    <property type="match status" value="1"/>
</dbReference>
<reference evidence="4 5" key="1">
    <citation type="submission" date="2018-04" db="EMBL/GenBank/DDBJ databases">
        <title>Genomic Encyclopedia of Archaeal and Bacterial Type Strains, Phase II (KMG-II): from individual species to whole genera.</title>
        <authorList>
            <person name="Goeker M."/>
        </authorList>
    </citation>
    <scope>NUCLEOTIDE SEQUENCE [LARGE SCALE GENOMIC DNA]</scope>
    <source>
        <strain evidence="4 5">DSM 28823</strain>
    </source>
</reference>
<dbReference type="GO" id="GO:0016747">
    <property type="term" value="F:acyltransferase activity, transferring groups other than amino-acyl groups"/>
    <property type="evidence" value="ECO:0007669"/>
    <property type="project" value="InterPro"/>
</dbReference>
<accession>A0A2T5BZI4</accession>
<name>A0A2T5BZI4_9BACT</name>
<dbReference type="CDD" id="cd04301">
    <property type="entry name" value="NAT_SF"/>
    <property type="match status" value="1"/>
</dbReference>